<keyword evidence="1" id="KW-0812">Transmembrane</keyword>
<dbReference type="PANTHER" id="PTHR48079">
    <property type="entry name" value="PROTEIN YEEZ"/>
    <property type="match status" value="1"/>
</dbReference>
<feature type="domain" description="NAD-dependent epimerase/dehydratase" evidence="2">
    <location>
        <begin position="2"/>
        <end position="227"/>
    </location>
</feature>
<organism evidence="3 4">
    <name type="scientific">Nonlabens spongiae</name>
    <dbReference type="NCBI Taxonomy" id="331648"/>
    <lineage>
        <taxon>Bacteria</taxon>
        <taxon>Pseudomonadati</taxon>
        <taxon>Bacteroidota</taxon>
        <taxon>Flavobacteriia</taxon>
        <taxon>Flavobacteriales</taxon>
        <taxon>Flavobacteriaceae</taxon>
        <taxon>Nonlabens</taxon>
    </lineage>
</organism>
<reference evidence="3 4" key="1">
    <citation type="submission" date="2016-11" db="EMBL/GenBank/DDBJ databases">
        <title>Trade-off between light-utilization and light-protection in marine flavobacteria.</title>
        <authorList>
            <person name="Kumagai Y."/>
        </authorList>
    </citation>
    <scope>NUCLEOTIDE SEQUENCE [LARGE SCALE GENOMIC DNA]</scope>
    <source>
        <strain evidence="3 4">JCM 13191</strain>
    </source>
</reference>
<feature type="transmembrane region" description="Helical" evidence="1">
    <location>
        <begin position="266"/>
        <end position="283"/>
    </location>
</feature>
<evidence type="ECO:0000256" key="1">
    <source>
        <dbReference type="SAM" id="Phobius"/>
    </source>
</evidence>
<proteinExistence type="predicted"/>
<dbReference type="OrthoDB" id="596910at2"/>
<evidence type="ECO:0000313" key="3">
    <source>
        <dbReference type="EMBL" id="ARN78625.1"/>
    </source>
</evidence>
<protein>
    <submittedName>
        <fullName evidence="3">Nucleoside-diphosphate sugar epimerase</fullName>
    </submittedName>
</protein>
<dbReference type="Proteomes" id="UP000193431">
    <property type="component" value="Chromosome"/>
</dbReference>
<gene>
    <name evidence="3" type="ORF">BST97_11850</name>
</gene>
<keyword evidence="1" id="KW-0472">Membrane</keyword>
<dbReference type="EMBL" id="CP019344">
    <property type="protein sequence ID" value="ARN78625.1"/>
    <property type="molecule type" value="Genomic_DNA"/>
</dbReference>
<evidence type="ECO:0000259" key="2">
    <source>
        <dbReference type="Pfam" id="PF01370"/>
    </source>
</evidence>
<dbReference type="STRING" id="331648.BST97_11850"/>
<dbReference type="InterPro" id="IPR036291">
    <property type="entry name" value="NAD(P)-bd_dom_sf"/>
</dbReference>
<dbReference type="Pfam" id="PF01370">
    <property type="entry name" value="Epimerase"/>
    <property type="match status" value="1"/>
</dbReference>
<dbReference type="Gene3D" id="3.40.50.720">
    <property type="entry name" value="NAD(P)-binding Rossmann-like Domain"/>
    <property type="match status" value="1"/>
</dbReference>
<dbReference type="RefSeq" id="WP_085767429.1">
    <property type="nucleotide sequence ID" value="NZ_CP019344.1"/>
</dbReference>
<sequence length="334" mass="37295">MVLITGATGLVGSHLLYRFRESATTTIALYREKESIDKTRQVFESYDPSHSKLVDDFIWKKADILDLPALEGAFKGVRHVYHCAATLSASSFHVMKRINITGTENVINVALAHGVEKFCHVSSIAALGEPVGDRATTEEDFFNLDGINTDYAISKYGAEMEAWRATQEGMDVVIVNPGVILGEGNWNEGSGQLFEKSFKGNRFYTSGSSGFVDVRDVVKVMHQLMNADITNERFILVSENLSYKKLLSAIAVSFGKKTPSIRLGKVVLYFVSVISYIGYILGLNKKFKISVIHSLISKTNYDNSKILQFLEEDFTPLDRSIDRISSYYKAKRLP</sequence>
<dbReference type="SUPFAM" id="SSF51735">
    <property type="entry name" value="NAD(P)-binding Rossmann-fold domains"/>
    <property type="match status" value="1"/>
</dbReference>
<dbReference type="AlphaFoldDB" id="A0A1W6MLZ3"/>
<keyword evidence="1" id="KW-1133">Transmembrane helix</keyword>
<name>A0A1W6MLZ3_9FLAO</name>
<accession>A0A1W6MLZ3</accession>
<evidence type="ECO:0000313" key="4">
    <source>
        <dbReference type="Proteomes" id="UP000193431"/>
    </source>
</evidence>
<dbReference type="PANTHER" id="PTHR48079:SF6">
    <property type="entry name" value="NAD(P)-BINDING DOMAIN-CONTAINING PROTEIN-RELATED"/>
    <property type="match status" value="1"/>
</dbReference>
<dbReference type="InterPro" id="IPR051783">
    <property type="entry name" value="NAD(P)-dependent_oxidoreduct"/>
</dbReference>
<dbReference type="GO" id="GO:0005737">
    <property type="term" value="C:cytoplasm"/>
    <property type="evidence" value="ECO:0007669"/>
    <property type="project" value="TreeGrafter"/>
</dbReference>
<dbReference type="InterPro" id="IPR001509">
    <property type="entry name" value="Epimerase_deHydtase"/>
</dbReference>
<keyword evidence="4" id="KW-1185">Reference proteome</keyword>
<dbReference type="GO" id="GO:0004029">
    <property type="term" value="F:aldehyde dehydrogenase (NAD+) activity"/>
    <property type="evidence" value="ECO:0007669"/>
    <property type="project" value="TreeGrafter"/>
</dbReference>